<keyword evidence="12" id="KW-1185">Reference proteome</keyword>
<dbReference type="NCBIfam" id="TIGR01187">
    <property type="entry name" value="potA"/>
    <property type="match status" value="1"/>
</dbReference>
<comment type="similarity">
    <text evidence="8">Belongs to the ABC transporter superfamily. Spermidine/putrescine importer (TC 3.A.1.11.1) family.</text>
</comment>
<dbReference type="PROSITE" id="PS50893">
    <property type="entry name" value="ABC_TRANSPORTER_2"/>
    <property type="match status" value="1"/>
</dbReference>
<dbReference type="SMART" id="SM00382">
    <property type="entry name" value="AAA"/>
    <property type="match status" value="1"/>
</dbReference>
<dbReference type="Gene3D" id="2.40.50.100">
    <property type="match status" value="1"/>
</dbReference>
<protein>
    <recommendedName>
        <fullName evidence="8">Spermidine/putrescine import ATP-binding protein PotA</fullName>
        <ecNumber evidence="8">7.6.2.11</ecNumber>
    </recommendedName>
</protein>
<dbReference type="SUPFAM" id="SSF50331">
    <property type="entry name" value="MOP-like"/>
    <property type="match status" value="1"/>
</dbReference>
<dbReference type="PANTHER" id="PTHR42781">
    <property type="entry name" value="SPERMIDINE/PUTRESCINE IMPORT ATP-BINDING PROTEIN POTA"/>
    <property type="match status" value="1"/>
</dbReference>
<dbReference type="Gene3D" id="3.40.50.300">
    <property type="entry name" value="P-loop containing nucleotide triphosphate hydrolases"/>
    <property type="match status" value="1"/>
</dbReference>
<evidence type="ECO:0000256" key="5">
    <source>
        <dbReference type="ARBA" id="ARBA00022840"/>
    </source>
</evidence>
<keyword evidence="3" id="KW-0997">Cell inner membrane</keyword>
<evidence type="ECO:0000259" key="10">
    <source>
        <dbReference type="PROSITE" id="PS50893"/>
    </source>
</evidence>
<proteinExistence type="inferred from homology"/>
<dbReference type="InterPro" id="IPR008995">
    <property type="entry name" value="Mo/tungstate-bd_C_term_dom"/>
</dbReference>
<dbReference type="Pfam" id="PF00005">
    <property type="entry name" value="ABC_tran"/>
    <property type="match status" value="1"/>
</dbReference>
<organism evidence="11 12">
    <name type="scientific">Paraburkholderia sejongensis</name>
    <dbReference type="NCBI Taxonomy" id="2886946"/>
    <lineage>
        <taxon>Bacteria</taxon>
        <taxon>Pseudomonadati</taxon>
        <taxon>Pseudomonadota</taxon>
        <taxon>Betaproteobacteria</taxon>
        <taxon>Burkholderiales</taxon>
        <taxon>Burkholderiaceae</taxon>
        <taxon>Paraburkholderia</taxon>
    </lineage>
</organism>
<dbReference type="InterPro" id="IPR003593">
    <property type="entry name" value="AAA+_ATPase"/>
</dbReference>
<comment type="catalytic activity">
    <reaction evidence="8">
        <text>ATP + H2O + polyamine-[polyamine-binding protein]Side 1 = ADP + phosphate + polyamineSide 2 + [polyamine-binding protein]Side 1.</text>
        <dbReference type="EC" id="7.6.2.11"/>
    </reaction>
</comment>
<reference evidence="11 12" key="1">
    <citation type="submission" date="2021-11" db="EMBL/GenBank/DDBJ databases">
        <authorList>
            <person name="Oh E.-T."/>
            <person name="Kim S.-B."/>
        </authorList>
    </citation>
    <scope>NUCLEOTIDE SEQUENCE [LARGE SCALE GENOMIC DNA]</scope>
    <source>
        <strain evidence="11 12">MMS20-SJTR3</strain>
    </source>
</reference>
<dbReference type="InterPro" id="IPR027417">
    <property type="entry name" value="P-loop_NTPase"/>
</dbReference>
<dbReference type="RefSeq" id="WP_230513489.1">
    <property type="nucleotide sequence ID" value="NZ_JAJITD010000025.1"/>
</dbReference>
<dbReference type="GO" id="GO:0005524">
    <property type="term" value="F:ATP binding"/>
    <property type="evidence" value="ECO:0007669"/>
    <property type="project" value="UniProtKB-KW"/>
</dbReference>
<keyword evidence="6 8" id="KW-1278">Translocase</keyword>
<keyword evidence="4 8" id="KW-0547">Nucleotide-binding</keyword>
<dbReference type="InterPro" id="IPR003439">
    <property type="entry name" value="ABC_transporter-like_ATP-bd"/>
</dbReference>
<dbReference type="EMBL" id="JAJITD010000025">
    <property type="protein sequence ID" value="MCC8397228.1"/>
    <property type="molecule type" value="Genomic_DNA"/>
</dbReference>
<feature type="region of interest" description="Disordered" evidence="9">
    <location>
        <begin position="376"/>
        <end position="400"/>
    </location>
</feature>
<comment type="caution">
    <text evidence="11">The sequence shown here is derived from an EMBL/GenBank/DDBJ whole genome shotgun (WGS) entry which is preliminary data.</text>
</comment>
<evidence type="ECO:0000256" key="4">
    <source>
        <dbReference type="ARBA" id="ARBA00022741"/>
    </source>
</evidence>
<keyword evidence="5 8" id="KW-0067">ATP-binding</keyword>
<evidence type="ECO:0000313" key="12">
    <source>
        <dbReference type="Proteomes" id="UP001431019"/>
    </source>
</evidence>
<evidence type="ECO:0000256" key="8">
    <source>
        <dbReference type="RuleBase" id="RU364083"/>
    </source>
</evidence>
<keyword evidence="2 8" id="KW-1003">Cell membrane</keyword>
<comment type="function">
    <text evidence="8">Part of the ABC transporter complex PotABCD involved in spermidine/putrescine import. Responsible for energy coupling to the transport system.</text>
</comment>
<dbReference type="PANTHER" id="PTHR42781:SF6">
    <property type="entry name" value="SPERMIDINE_PUTRESCINE IMPORT ATP-BINDING PROTEIN POTA"/>
    <property type="match status" value="1"/>
</dbReference>
<keyword evidence="1 8" id="KW-0813">Transport</keyword>
<evidence type="ECO:0000256" key="2">
    <source>
        <dbReference type="ARBA" id="ARBA00022475"/>
    </source>
</evidence>
<evidence type="ECO:0000256" key="6">
    <source>
        <dbReference type="ARBA" id="ARBA00022967"/>
    </source>
</evidence>
<keyword evidence="7 8" id="KW-0472">Membrane</keyword>
<gene>
    <name evidence="8" type="primary">potA</name>
    <name evidence="11" type="ORF">LJ656_32130</name>
</gene>
<evidence type="ECO:0000256" key="9">
    <source>
        <dbReference type="SAM" id="MobiDB-lite"/>
    </source>
</evidence>
<dbReference type="InterPro" id="IPR050093">
    <property type="entry name" value="ABC_SmlMolc_Importer"/>
</dbReference>
<dbReference type="EC" id="7.6.2.11" evidence="8"/>
<dbReference type="Pfam" id="PF08402">
    <property type="entry name" value="TOBE_2"/>
    <property type="match status" value="1"/>
</dbReference>
<dbReference type="PROSITE" id="PS00211">
    <property type="entry name" value="ABC_TRANSPORTER_1"/>
    <property type="match status" value="1"/>
</dbReference>
<evidence type="ECO:0000313" key="11">
    <source>
        <dbReference type="EMBL" id="MCC8397228.1"/>
    </source>
</evidence>
<sequence>MSSQPFISFAGVSKSYDGVHSVVEGLDLDVARGEFVSLLGPSGSGKTTTLMMLAGFESPTRGEIRLAGKRLDDKPPHRRDIGMVFQNYALFPHMTIAENVAFPLSVRNVSRSEQKTRVKRALEMVELPHLAARRPAQLSGGQQQRVALARALVFEPSVVLMDEPLGALDKRLRESMQYEIMRLHRELALTIVYVTHDQNEALTMSDRVAVFSDGRIQQAATPTELYENAANAFVANFVGENNGLTGRVNPYDGEWASMQLADGSVVFGRAGAGLAPGDSAMLALRPERARIAATPEALEEAARQSMNVVQALVEELVYCGDHHRVHLKLGHGETIVVKVPNTQHRDLPTLGRPAAVTWHRDDCKVLPAAAAALPATTASGDTRSDISPSSSASPLIAGVN</sequence>
<dbReference type="Proteomes" id="UP001431019">
    <property type="component" value="Unassembled WGS sequence"/>
</dbReference>
<evidence type="ECO:0000256" key="7">
    <source>
        <dbReference type="ARBA" id="ARBA00023136"/>
    </source>
</evidence>
<comment type="subunit">
    <text evidence="8">The complex is composed of two ATP-binding proteins (PotA), two transmembrane proteins (PotB and PotC) and a solute-binding protein (PotD).</text>
</comment>
<evidence type="ECO:0000256" key="1">
    <source>
        <dbReference type="ARBA" id="ARBA00022448"/>
    </source>
</evidence>
<feature type="domain" description="ABC transporter" evidence="10">
    <location>
        <begin position="7"/>
        <end position="238"/>
    </location>
</feature>
<dbReference type="InterPro" id="IPR005893">
    <property type="entry name" value="PotA-like"/>
</dbReference>
<dbReference type="SUPFAM" id="SSF52540">
    <property type="entry name" value="P-loop containing nucleoside triphosphate hydrolases"/>
    <property type="match status" value="1"/>
</dbReference>
<accession>A0ABS8K5R6</accession>
<dbReference type="InterPro" id="IPR017871">
    <property type="entry name" value="ABC_transporter-like_CS"/>
</dbReference>
<evidence type="ECO:0000256" key="3">
    <source>
        <dbReference type="ARBA" id="ARBA00022519"/>
    </source>
</evidence>
<name>A0ABS8K5R6_9BURK</name>
<dbReference type="InterPro" id="IPR013611">
    <property type="entry name" value="Transp-assoc_OB_typ2"/>
</dbReference>